<comment type="caution">
    <text evidence="8">The sequence shown here is derived from an EMBL/GenBank/DDBJ whole genome shotgun (WGS) entry which is preliminary data.</text>
</comment>
<evidence type="ECO:0000256" key="1">
    <source>
        <dbReference type="ARBA" id="ARBA00022729"/>
    </source>
</evidence>
<organism evidence="8 9">
    <name type="scientific">Ottowia cancrivicina</name>
    <dbReference type="NCBI Taxonomy" id="3040346"/>
    <lineage>
        <taxon>Bacteria</taxon>
        <taxon>Pseudomonadati</taxon>
        <taxon>Pseudomonadota</taxon>
        <taxon>Betaproteobacteria</taxon>
        <taxon>Burkholderiales</taxon>
        <taxon>Comamonadaceae</taxon>
        <taxon>Ottowia</taxon>
    </lineage>
</organism>
<evidence type="ECO:0000256" key="4">
    <source>
        <dbReference type="ARBA" id="ARBA00023237"/>
    </source>
</evidence>
<evidence type="ECO:0000313" key="9">
    <source>
        <dbReference type="Proteomes" id="UP001237156"/>
    </source>
</evidence>
<dbReference type="AlphaFoldDB" id="A0AAW6RGT2"/>
<comment type="subcellular location">
    <subcellularLocation>
        <location evidence="6">Cell outer membrane</location>
        <topology evidence="6">Lipid-anchor</topology>
    </subcellularLocation>
</comment>
<dbReference type="EMBL" id="JARVII010000011">
    <property type="protein sequence ID" value="MDG9699450.1"/>
    <property type="molecule type" value="Genomic_DNA"/>
</dbReference>
<comment type="subunit">
    <text evidence="6">Component of the lipopolysaccharide transport and assembly complex. Interacts with LptD.</text>
</comment>
<dbReference type="RefSeq" id="WP_279524348.1">
    <property type="nucleotide sequence ID" value="NZ_JARVII010000011.1"/>
</dbReference>
<dbReference type="PANTHER" id="PTHR38098">
    <property type="entry name" value="LPS-ASSEMBLY LIPOPROTEIN LPTE"/>
    <property type="match status" value="1"/>
</dbReference>
<dbReference type="Proteomes" id="UP001237156">
    <property type="component" value="Unassembled WGS sequence"/>
</dbReference>
<evidence type="ECO:0000256" key="6">
    <source>
        <dbReference type="HAMAP-Rule" id="MF_01186"/>
    </source>
</evidence>
<dbReference type="GO" id="GO:0009279">
    <property type="term" value="C:cell outer membrane"/>
    <property type="evidence" value="ECO:0007669"/>
    <property type="project" value="UniProtKB-SubCell"/>
</dbReference>
<accession>A0AAW6RGT2</accession>
<evidence type="ECO:0000256" key="7">
    <source>
        <dbReference type="SAM" id="SignalP"/>
    </source>
</evidence>
<keyword evidence="2 6" id="KW-0472">Membrane</keyword>
<comment type="function">
    <text evidence="6">Together with LptD, is involved in the assembly of lipopolysaccharide (LPS) at the surface of the outer membrane. Required for the proper assembly of LptD. Binds LPS and may serve as the LPS recognition site at the outer membrane.</text>
</comment>
<dbReference type="Pfam" id="PF04390">
    <property type="entry name" value="LptE"/>
    <property type="match status" value="1"/>
</dbReference>
<comment type="similarity">
    <text evidence="6">Belongs to the LptE lipoprotein family.</text>
</comment>
<dbReference type="HAMAP" id="MF_01186">
    <property type="entry name" value="LPS_assembly_LptE"/>
    <property type="match status" value="1"/>
</dbReference>
<dbReference type="InterPro" id="IPR007485">
    <property type="entry name" value="LPS_assembly_LptE"/>
</dbReference>
<gene>
    <name evidence="6 8" type="primary">lptE</name>
    <name evidence="8" type="ORF">QB898_06925</name>
</gene>
<keyword evidence="5 6" id="KW-0449">Lipoprotein</keyword>
<keyword evidence="9" id="KW-1185">Reference proteome</keyword>
<dbReference type="PANTHER" id="PTHR38098:SF1">
    <property type="entry name" value="LPS-ASSEMBLY LIPOPROTEIN LPTE"/>
    <property type="match status" value="1"/>
</dbReference>
<proteinExistence type="inferred from homology"/>
<name>A0AAW6RGT2_9BURK</name>
<keyword evidence="3 6" id="KW-0564">Palmitate</keyword>
<dbReference type="Gene3D" id="3.30.160.150">
    <property type="entry name" value="Lipoprotein like domain"/>
    <property type="match status" value="1"/>
</dbReference>
<evidence type="ECO:0000256" key="3">
    <source>
        <dbReference type="ARBA" id="ARBA00023139"/>
    </source>
</evidence>
<dbReference type="GO" id="GO:0015920">
    <property type="term" value="P:lipopolysaccharide transport"/>
    <property type="evidence" value="ECO:0007669"/>
    <property type="project" value="TreeGrafter"/>
</dbReference>
<dbReference type="GO" id="GO:1990351">
    <property type="term" value="C:transporter complex"/>
    <property type="evidence" value="ECO:0007669"/>
    <property type="project" value="TreeGrafter"/>
</dbReference>
<keyword evidence="1 6" id="KW-0732">Signal</keyword>
<evidence type="ECO:0000256" key="5">
    <source>
        <dbReference type="ARBA" id="ARBA00023288"/>
    </source>
</evidence>
<evidence type="ECO:0000256" key="2">
    <source>
        <dbReference type="ARBA" id="ARBA00023136"/>
    </source>
</evidence>
<feature type="chain" id="PRO_5043745266" description="LPS-assembly lipoprotein LptE" evidence="7">
    <location>
        <begin position="23"/>
        <end position="186"/>
    </location>
</feature>
<feature type="signal peptide" evidence="7">
    <location>
        <begin position="1"/>
        <end position="22"/>
    </location>
</feature>
<keyword evidence="4 6" id="KW-0998">Cell outer membrane</keyword>
<evidence type="ECO:0000313" key="8">
    <source>
        <dbReference type="EMBL" id="MDG9699450.1"/>
    </source>
</evidence>
<protein>
    <recommendedName>
        <fullName evidence="6">LPS-assembly lipoprotein LptE</fullName>
    </recommendedName>
</protein>
<sequence length="186" mass="20108">MTKAPAMPCRRLLLTASLAALAASTAPLLTACGFHLRRPPEFAFRSIYVDMPASSTLGAELKRQLASAGLQVITDATEKNRAQVILQALQDSRERSVVGLNAAGQVREYQLRVRFGFRLVTPAGHVALPDAEILREIDQSYSESAALSKEAEAEMLYQSMQSDVVQQALERIAAIQLPASGQQAGQ</sequence>
<dbReference type="PROSITE" id="PS51257">
    <property type="entry name" value="PROKAR_LIPOPROTEIN"/>
    <property type="match status" value="1"/>
</dbReference>
<reference evidence="8 9" key="1">
    <citation type="submission" date="2023-04" db="EMBL/GenBank/DDBJ databases">
        <title>Ottowia paracancer sp. nov., isolated from human stomach.</title>
        <authorList>
            <person name="Song Y."/>
        </authorList>
    </citation>
    <scope>NUCLEOTIDE SEQUENCE [LARGE SCALE GENOMIC DNA]</scope>
    <source>
        <strain evidence="8 9">10c7w1</strain>
    </source>
</reference>
<dbReference type="GO" id="GO:0043165">
    <property type="term" value="P:Gram-negative-bacterium-type cell outer membrane assembly"/>
    <property type="evidence" value="ECO:0007669"/>
    <property type="project" value="UniProtKB-UniRule"/>
</dbReference>
<dbReference type="GO" id="GO:0001530">
    <property type="term" value="F:lipopolysaccharide binding"/>
    <property type="evidence" value="ECO:0007669"/>
    <property type="project" value="TreeGrafter"/>
</dbReference>